<dbReference type="Gene3D" id="2.30.130.30">
    <property type="entry name" value="Hypothetical protein"/>
    <property type="match status" value="1"/>
</dbReference>
<dbReference type="AlphaFoldDB" id="A0A8J3N3W3"/>
<evidence type="ECO:0008006" key="3">
    <source>
        <dbReference type="Google" id="ProtNLM"/>
    </source>
</evidence>
<dbReference type="Proteomes" id="UP000597444">
    <property type="component" value="Unassembled WGS sequence"/>
</dbReference>
<proteinExistence type="predicted"/>
<dbReference type="RefSeq" id="WP_220205535.1">
    <property type="nucleotide sequence ID" value="NZ_BNJK01000001.1"/>
</dbReference>
<reference evidence="1" key="1">
    <citation type="submission" date="2020-10" db="EMBL/GenBank/DDBJ databases">
        <title>Taxonomic study of unclassified bacteria belonging to the class Ktedonobacteria.</title>
        <authorList>
            <person name="Yabe S."/>
            <person name="Wang C.M."/>
            <person name="Zheng Y."/>
            <person name="Sakai Y."/>
            <person name="Cavaletti L."/>
            <person name="Monciardini P."/>
            <person name="Donadio S."/>
        </authorList>
    </citation>
    <scope>NUCLEOTIDE SEQUENCE</scope>
    <source>
        <strain evidence="1">ID150040</strain>
    </source>
</reference>
<organism evidence="1 2">
    <name type="scientific">Reticulibacter mediterranei</name>
    <dbReference type="NCBI Taxonomy" id="2778369"/>
    <lineage>
        <taxon>Bacteria</taxon>
        <taxon>Bacillati</taxon>
        <taxon>Chloroflexota</taxon>
        <taxon>Ktedonobacteria</taxon>
        <taxon>Ktedonobacterales</taxon>
        <taxon>Reticulibacteraceae</taxon>
        <taxon>Reticulibacter</taxon>
    </lineage>
</organism>
<protein>
    <recommendedName>
        <fullName evidence="3">DUF488 domain-containing protein</fullName>
    </recommendedName>
</protein>
<dbReference type="InterPro" id="IPR015947">
    <property type="entry name" value="PUA-like_sf"/>
</dbReference>
<comment type="caution">
    <text evidence="1">The sequence shown here is derived from an EMBL/GenBank/DDBJ whole genome shotgun (WGS) entry which is preliminary data.</text>
</comment>
<name>A0A8J3N3W3_9CHLR</name>
<evidence type="ECO:0000313" key="2">
    <source>
        <dbReference type="Proteomes" id="UP000597444"/>
    </source>
</evidence>
<evidence type="ECO:0000313" key="1">
    <source>
        <dbReference type="EMBL" id="GHO94823.1"/>
    </source>
</evidence>
<gene>
    <name evidence="1" type="ORF">KSF_048710</name>
</gene>
<dbReference type="EMBL" id="BNJK01000001">
    <property type="protein sequence ID" value="GHO94823.1"/>
    <property type="molecule type" value="Genomic_DNA"/>
</dbReference>
<sequence length="294" mass="33454">MNANHMQVYPCGYSRDAALIRHLMQTDPWMLLIDTRYTPRSQMPAWNEAALRATYGARYRWAGKYLGNQNHARGGPISLRDAETGIGGLIRYLREGYPLILLCGCREYSQCHVSMIVSLLQAVLSSVQVILPETLPQPESVQCISVRQPWTWILTHPEIVQTCGMPPKAVENRDWSTRYRGLLYLHAGSQVDETLFHPDGQLDHAFWQWRFGEPGTRLAERMPQTKEAYSRKAIVGKAELVDVVEESDSPWFLGRYGLILNQAQPFGPILNYPGARKLFAVPQTVIEQREDKTA</sequence>
<dbReference type="SUPFAM" id="SSF88697">
    <property type="entry name" value="PUA domain-like"/>
    <property type="match status" value="1"/>
</dbReference>
<keyword evidence="2" id="KW-1185">Reference proteome</keyword>
<accession>A0A8J3N3W3</accession>